<feature type="compositionally biased region" description="Polar residues" evidence="8">
    <location>
        <begin position="552"/>
        <end position="564"/>
    </location>
</feature>
<dbReference type="GO" id="GO:1990281">
    <property type="term" value="C:efflux pump complex"/>
    <property type="evidence" value="ECO:0007669"/>
    <property type="project" value="TreeGrafter"/>
</dbReference>
<comment type="subcellular location">
    <subcellularLocation>
        <location evidence="1">Cell outer membrane</location>
    </subcellularLocation>
</comment>
<feature type="region of interest" description="Disordered" evidence="8">
    <location>
        <begin position="29"/>
        <end position="69"/>
    </location>
</feature>
<gene>
    <name evidence="10" type="ORF">B1R32_10599</name>
</gene>
<dbReference type="InterPro" id="IPR051906">
    <property type="entry name" value="TolC-like"/>
</dbReference>
<keyword evidence="4" id="KW-1134">Transmembrane beta strand</keyword>
<keyword evidence="9" id="KW-0732">Signal</keyword>
<dbReference type="RefSeq" id="WP_105483208.1">
    <property type="nucleotide sequence ID" value="NZ_NIGF01000005.1"/>
</dbReference>
<dbReference type="PANTHER" id="PTHR30026">
    <property type="entry name" value="OUTER MEMBRANE PROTEIN TOLC"/>
    <property type="match status" value="1"/>
</dbReference>
<evidence type="ECO:0000256" key="2">
    <source>
        <dbReference type="ARBA" id="ARBA00007613"/>
    </source>
</evidence>
<feature type="region of interest" description="Disordered" evidence="8">
    <location>
        <begin position="544"/>
        <end position="602"/>
    </location>
</feature>
<dbReference type="EMBL" id="NIGF01000005">
    <property type="protein sequence ID" value="PQV64418.1"/>
    <property type="molecule type" value="Genomic_DNA"/>
</dbReference>
<keyword evidence="7" id="KW-0998">Cell outer membrane</keyword>
<keyword evidence="5" id="KW-0812">Transmembrane</keyword>
<dbReference type="GO" id="GO:0015562">
    <property type="term" value="F:efflux transmembrane transporter activity"/>
    <property type="evidence" value="ECO:0007669"/>
    <property type="project" value="InterPro"/>
</dbReference>
<feature type="signal peptide" evidence="9">
    <location>
        <begin position="1"/>
        <end position="21"/>
    </location>
</feature>
<keyword evidence="3" id="KW-0813">Transport</keyword>
<evidence type="ECO:0000256" key="9">
    <source>
        <dbReference type="SAM" id="SignalP"/>
    </source>
</evidence>
<feature type="region of interest" description="Disordered" evidence="8">
    <location>
        <begin position="132"/>
        <end position="172"/>
    </location>
</feature>
<dbReference type="InParanoid" id="A0A2S8SUG0"/>
<dbReference type="AlphaFoldDB" id="A0A2S8SUG0"/>
<feature type="compositionally biased region" description="Low complexity" evidence="8">
    <location>
        <begin position="29"/>
        <end position="44"/>
    </location>
</feature>
<feature type="compositionally biased region" description="Low complexity" evidence="8">
    <location>
        <begin position="577"/>
        <end position="586"/>
    </location>
</feature>
<evidence type="ECO:0000256" key="6">
    <source>
        <dbReference type="ARBA" id="ARBA00023136"/>
    </source>
</evidence>
<organism evidence="10 11">
    <name type="scientific">Abditibacterium utsteinense</name>
    <dbReference type="NCBI Taxonomy" id="1960156"/>
    <lineage>
        <taxon>Bacteria</taxon>
        <taxon>Pseudomonadati</taxon>
        <taxon>Abditibacteriota</taxon>
        <taxon>Abditibacteriia</taxon>
        <taxon>Abditibacteriales</taxon>
        <taxon>Abditibacteriaceae</taxon>
        <taxon>Abditibacterium</taxon>
    </lineage>
</organism>
<evidence type="ECO:0000313" key="10">
    <source>
        <dbReference type="EMBL" id="PQV64418.1"/>
    </source>
</evidence>
<evidence type="ECO:0000256" key="7">
    <source>
        <dbReference type="ARBA" id="ARBA00023237"/>
    </source>
</evidence>
<feature type="compositionally biased region" description="Polar residues" evidence="8">
    <location>
        <begin position="132"/>
        <end position="146"/>
    </location>
</feature>
<evidence type="ECO:0000256" key="3">
    <source>
        <dbReference type="ARBA" id="ARBA00022448"/>
    </source>
</evidence>
<accession>A0A2S8SUG0</accession>
<evidence type="ECO:0000313" key="11">
    <source>
        <dbReference type="Proteomes" id="UP000237684"/>
    </source>
</evidence>
<comment type="caution">
    <text evidence="10">The sequence shown here is derived from an EMBL/GenBank/DDBJ whole genome shotgun (WGS) entry which is preliminary data.</text>
</comment>
<protein>
    <submittedName>
        <fullName evidence="10">Outer membrane protein TolC</fullName>
    </submittedName>
</protein>
<dbReference type="Proteomes" id="UP000237684">
    <property type="component" value="Unassembled WGS sequence"/>
</dbReference>
<feature type="compositionally biased region" description="Low complexity" evidence="8">
    <location>
        <begin position="147"/>
        <end position="160"/>
    </location>
</feature>
<sequence>MNRTSFASLGLLLALSGVAIAQDAAKETPNTATPNATSPNAAAPDLTAPIEGGVATDGTQGAAGGSSQNLVPVPQIEAAGLADVRLAQAQDAPEITLEAAVLEALQNNPTPKAARAQLDSALARIGIARSQGKPTANLGASSQYQRSVGNVNNGSTTTTGTGTGTGTDGTGTVVTTGGGGRNSGSRSDQLSLNVSLPVFTGGRVKNSRRQAEAAARAQLATAQQTEQELAAQTILSYLSILQSGELLQVAQSNLDTSRERRRVAGVRFDAGAAARLEVLRADSDLSSAAQRRIAAANSYIQSKSALNILLARDPETPLRVQPIQTLTLPTAVNFPLAEQANAIAAGGTAPASSDLRAAAETSLPSLGASRETVKAAEFGVKTQQSARKPNIAASLTGLLRNPATFVSRFLLGAGISVAQTLFSGGRIASQVAEARGQLSQTQFNLQGQRLQVANAIEGSLLSLDSALKRTTSADTAVISGQEALRAAQLAYTAGAGTQLDVIDAQNALVAAQTDAVNARYEIAQAQVQLAAATAITQGGSATGRSGLGSSAGTGQSASFSASGATQFGGSNSGNGTTGTNSQFGGNSQSGQIGTNTGTTGTR</sequence>
<dbReference type="GO" id="GO:0015288">
    <property type="term" value="F:porin activity"/>
    <property type="evidence" value="ECO:0007669"/>
    <property type="project" value="TreeGrafter"/>
</dbReference>
<feature type="compositionally biased region" description="Low complexity" evidence="8">
    <location>
        <begin position="593"/>
        <end position="602"/>
    </location>
</feature>
<dbReference type="PANTHER" id="PTHR30026:SF20">
    <property type="entry name" value="OUTER MEMBRANE PROTEIN TOLC"/>
    <property type="match status" value="1"/>
</dbReference>
<keyword evidence="6" id="KW-0472">Membrane</keyword>
<dbReference type="Gene3D" id="1.20.1600.10">
    <property type="entry name" value="Outer membrane efflux proteins (OEP)"/>
    <property type="match status" value="1"/>
</dbReference>
<dbReference type="OrthoDB" id="6395775at2"/>
<feature type="chain" id="PRO_5015499914" evidence="9">
    <location>
        <begin position="22"/>
        <end position="602"/>
    </location>
</feature>
<evidence type="ECO:0000256" key="4">
    <source>
        <dbReference type="ARBA" id="ARBA00022452"/>
    </source>
</evidence>
<keyword evidence="11" id="KW-1185">Reference proteome</keyword>
<dbReference type="SUPFAM" id="SSF56954">
    <property type="entry name" value="Outer membrane efflux proteins (OEP)"/>
    <property type="match status" value="1"/>
</dbReference>
<dbReference type="GO" id="GO:0009279">
    <property type="term" value="C:cell outer membrane"/>
    <property type="evidence" value="ECO:0007669"/>
    <property type="project" value="UniProtKB-SubCell"/>
</dbReference>
<name>A0A2S8SUG0_9BACT</name>
<comment type="similarity">
    <text evidence="2">Belongs to the outer membrane factor (OMF) (TC 1.B.17) family.</text>
</comment>
<proteinExistence type="inferred from homology"/>
<evidence type="ECO:0000256" key="1">
    <source>
        <dbReference type="ARBA" id="ARBA00004442"/>
    </source>
</evidence>
<evidence type="ECO:0000256" key="5">
    <source>
        <dbReference type="ARBA" id="ARBA00022692"/>
    </source>
</evidence>
<dbReference type="InterPro" id="IPR003423">
    <property type="entry name" value="OMP_efflux"/>
</dbReference>
<evidence type="ECO:0000256" key="8">
    <source>
        <dbReference type="SAM" id="MobiDB-lite"/>
    </source>
</evidence>
<reference evidence="10 11" key="1">
    <citation type="journal article" date="2018" name="Syst. Appl. Microbiol.">
        <title>Abditibacterium utsteinense sp. nov., the first cultivated member of candidate phylum FBP, isolated from ice-free Antarctic soil samples.</title>
        <authorList>
            <person name="Tahon G."/>
            <person name="Tytgat B."/>
            <person name="Lebbe L."/>
            <person name="Carlier A."/>
            <person name="Willems A."/>
        </authorList>
    </citation>
    <scope>NUCLEOTIDE SEQUENCE [LARGE SCALE GENOMIC DNA]</scope>
    <source>
        <strain evidence="10 11">LMG 29911</strain>
    </source>
</reference>
<dbReference type="Pfam" id="PF02321">
    <property type="entry name" value="OEP"/>
    <property type="match status" value="2"/>
</dbReference>